<feature type="compositionally biased region" description="Polar residues" evidence="1">
    <location>
        <begin position="12"/>
        <end position="41"/>
    </location>
</feature>
<reference evidence="3 4" key="1">
    <citation type="journal article" date="2018" name="Mol. Biol. Evol.">
        <title>Broad Genomic Sampling Reveals a Smut Pathogenic Ancestry of the Fungal Clade Ustilaginomycotina.</title>
        <authorList>
            <person name="Kijpornyongpan T."/>
            <person name="Mondo S.J."/>
            <person name="Barry K."/>
            <person name="Sandor L."/>
            <person name="Lee J."/>
            <person name="Lipzen A."/>
            <person name="Pangilinan J."/>
            <person name="LaButti K."/>
            <person name="Hainaut M."/>
            <person name="Henrissat B."/>
            <person name="Grigoriev I.V."/>
            <person name="Spatafora J.W."/>
            <person name="Aime M.C."/>
        </authorList>
    </citation>
    <scope>NUCLEOTIDE SEQUENCE [LARGE SCALE GENOMIC DNA]</scope>
    <source>
        <strain evidence="3 4">MCA 4718</strain>
    </source>
</reference>
<evidence type="ECO:0000256" key="1">
    <source>
        <dbReference type="SAM" id="MobiDB-lite"/>
    </source>
</evidence>
<feature type="region of interest" description="Disordered" evidence="1">
    <location>
        <begin position="1"/>
        <end position="42"/>
    </location>
</feature>
<dbReference type="RefSeq" id="XP_025346148.1">
    <property type="nucleotide sequence ID" value="XM_025495363.1"/>
</dbReference>
<dbReference type="OrthoDB" id="1057137at2759"/>
<organism evidence="3 4">
    <name type="scientific">Pseudomicrostroma glucosiphilum</name>
    <dbReference type="NCBI Taxonomy" id="1684307"/>
    <lineage>
        <taxon>Eukaryota</taxon>
        <taxon>Fungi</taxon>
        <taxon>Dikarya</taxon>
        <taxon>Basidiomycota</taxon>
        <taxon>Ustilaginomycotina</taxon>
        <taxon>Exobasidiomycetes</taxon>
        <taxon>Microstromatales</taxon>
        <taxon>Microstromatales incertae sedis</taxon>
        <taxon>Pseudomicrostroma</taxon>
    </lineage>
</organism>
<dbReference type="GeneID" id="37017097"/>
<feature type="domain" description="AD" evidence="2">
    <location>
        <begin position="160"/>
        <end position="276"/>
    </location>
</feature>
<feature type="compositionally biased region" description="Low complexity" evidence="1">
    <location>
        <begin position="238"/>
        <end position="248"/>
    </location>
</feature>
<protein>
    <recommendedName>
        <fullName evidence="2">AD domain-containing protein</fullName>
    </recommendedName>
</protein>
<sequence length="321" mass="34213">MSGKAARGGSATGVSPSPNVTPSPRAGPSTSNAQQGSSQDLTPYLGMPLRLTLIGEEDTPAIGLLFAHDPSSGLVILETGAYPYPNYPSKAAAAPSTRRHQAVVSAIGGFSRRDPTGFRLIKERTIKEVNVLNLNDQQQSGNGAIKGLPPALPKKISEIQPVNVAIVEKREMAASKDAALRAAKIGVGVSEMAQEVFEALSKTLPCRWHDKHIIVMDEVVLVSSRDPDMTGGLSCLSDADPASSCAPAQSEPYDPSALRIPKYSPTLLDKLLDSSSQVTPGELPDKESVTTAKGKARSWERVRRVLEGERRKIEERRTAAT</sequence>
<dbReference type="SMART" id="SM00995">
    <property type="entry name" value="AD"/>
    <property type="match status" value="1"/>
</dbReference>
<dbReference type="InterPro" id="IPR047574">
    <property type="entry name" value="AD"/>
</dbReference>
<dbReference type="Pfam" id="PF09793">
    <property type="entry name" value="AD"/>
    <property type="match status" value="1"/>
</dbReference>
<gene>
    <name evidence="3" type="ORF">BCV69DRAFT_54816</name>
</gene>
<proteinExistence type="predicted"/>
<dbReference type="PROSITE" id="PS52001">
    <property type="entry name" value="AD"/>
    <property type="match status" value="1"/>
</dbReference>
<name>A0A316U2D6_9BASI</name>
<dbReference type="AlphaFoldDB" id="A0A316U2D6"/>
<evidence type="ECO:0000259" key="2">
    <source>
        <dbReference type="PROSITE" id="PS52001"/>
    </source>
</evidence>
<feature type="region of interest" description="Disordered" evidence="1">
    <location>
        <begin position="238"/>
        <end position="257"/>
    </location>
</feature>
<evidence type="ECO:0000313" key="4">
    <source>
        <dbReference type="Proteomes" id="UP000245942"/>
    </source>
</evidence>
<evidence type="ECO:0000313" key="3">
    <source>
        <dbReference type="EMBL" id="PWN18988.1"/>
    </source>
</evidence>
<dbReference type="STRING" id="1684307.A0A316U2D6"/>
<dbReference type="EMBL" id="KZ819333">
    <property type="protein sequence ID" value="PWN18988.1"/>
    <property type="molecule type" value="Genomic_DNA"/>
</dbReference>
<keyword evidence="4" id="KW-1185">Reference proteome</keyword>
<feature type="region of interest" description="Disordered" evidence="1">
    <location>
        <begin position="274"/>
        <end position="295"/>
    </location>
</feature>
<dbReference type="PANTHER" id="PTHR13542">
    <property type="entry name" value="LSM12 HOMOLOG"/>
    <property type="match status" value="1"/>
</dbReference>
<dbReference type="InterPro" id="IPR019181">
    <property type="entry name" value="LSM12_ABD"/>
</dbReference>
<dbReference type="InterPro" id="IPR039683">
    <property type="entry name" value="Lsm12-like"/>
</dbReference>
<dbReference type="Proteomes" id="UP000245942">
    <property type="component" value="Unassembled WGS sequence"/>
</dbReference>
<accession>A0A316U2D6</accession>